<dbReference type="InterPro" id="IPR027417">
    <property type="entry name" value="P-loop_NTPase"/>
</dbReference>
<dbReference type="EMBL" id="RZNX01000003">
    <property type="protein sequence ID" value="RUT31552.1"/>
    <property type="molecule type" value="Genomic_DNA"/>
</dbReference>
<dbReference type="PANTHER" id="PTHR42939:SF2">
    <property type="entry name" value="ABC-TYPE TRANSPORTER ATP-BINDING PROTEIN ECSA"/>
    <property type="match status" value="1"/>
</dbReference>
<dbReference type="GO" id="GO:0005524">
    <property type="term" value="F:ATP binding"/>
    <property type="evidence" value="ECO:0007669"/>
    <property type="project" value="UniProtKB-KW"/>
</dbReference>
<dbReference type="InterPro" id="IPR003593">
    <property type="entry name" value="AAA+_ATPase"/>
</dbReference>
<accession>A0A3S1D9I5</accession>
<keyword evidence="1" id="KW-0813">Transport</keyword>
<evidence type="ECO:0000313" key="6">
    <source>
        <dbReference type="Proteomes" id="UP000272464"/>
    </source>
</evidence>
<name>A0A3S1D9I5_9BACL</name>
<dbReference type="PROSITE" id="PS50893">
    <property type="entry name" value="ABC_TRANSPORTER_2"/>
    <property type="match status" value="1"/>
</dbReference>
<evidence type="ECO:0000256" key="1">
    <source>
        <dbReference type="ARBA" id="ARBA00022448"/>
    </source>
</evidence>
<dbReference type="AlphaFoldDB" id="A0A3S1D9I5"/>
<dbReference type="GO" id="GO:0016887">
    <property type="term" value="F:ATP hydrolysis activity"/>
    <property type="evidence" value="ECO:0007669"/>
    <property type="project" value="InterPro"/>
</dbReference>
<organism evidence="5 6">
    <name type="scientific">Paenibacillus zeisoli</name>
    <dbReference type="NCBI Taxonomy" id="2496267"/>
    <lineage>
        <taxon>Bacteria</taxon>
        <taxon>Bacillati</taxon>
        <taxon>Bacillota</taxon>
        <taxon>Bacilli</taxon>
        <taxon>Bacillales</taxon>
        <taxon>Paenibacillaceae</taxon>
        <taxon>Paenibacillus</taxon>
    </lineage>
</organism>
<evidence type="ECO:0000256" key="3">
    <source>
        <dbReference type="ARBA" id="ARBA00022840"/>
    </source>
</evidence>
<protein>
    <submittedName>
        <fullName evidence="5">ABC transporter ATP-binding protein</fullName>
    </submittedName>
</protein>
<dbReference type="InterPro" id="IPR003439">
    <property type="entry name" value="ABC_transporter-like_ATP-bd"/>
</dbReference>
<keyword evidence="6" id="KW-1185">Reference proteome</keyword>
<comment type="caution">
    <text evidence="5">The sequence shown here is derived from an EMBL/GenBank/DDBJ whole genome shotgun (WGS) entry which is preliminary data.</text>
</comment>
<sequence length="240" mass="26309">MGGLKVPDESVIQVHIEEAGYEAGQPRIRDVDIDVRAGRLTGLIGPNGAGKSTTIKTILDLLPHAKADIKFGGASGSYAYVPEQPVYYDTLTLWEHLGLAAAVYGMDEVDFEREASHLLEKFRMNEVRDHLPGSFSKGMQQKMMLMIGFLIRPDVYIVDEPFIGLDPRATKDFLGLLEEERRRGAGVLMSTHVLDTAERICDDFILISNGHVAASGTLEAIREASGLPGASLFDCFDKLT</sequence>
<dbReference type="Pfam" id="PF00005">
    <property type="entry name" value="ABC_tran"/>
    <property type="match status" value="1"/>
</dbReference>
<evidence type="ECO:0000256" key="2">
    <source>
        <dbReference type="ARBA" id="ARBA00022741"/>
    </source>
</evidence>
<keyword evidence="3 5" id="KW-0067">ATP-binding</keyword>
<feature type="domain" description="ABC transporter" evidence="4">
    <location>
        <begin position="6"/>
        <end position="234"/>
    </location>
</feature>
<dbReference type="PANTHER" id="PTHR42939">
    <property type="entry name" value="ABC TRANSPORTER ATP-BINDING PROTEIN ALBC-RELATED"/>
    <property type="match status" value="1"/>
</dbReference>
<dbReference type="SMART" id="SM00382">
    <property type="entry name" value="AAA"/>
    <property type="match status" value="1"/>
</dbReference>
<dbReference type="Gene3D" id="3.40.50.300">
    <property type="entry name" value="P-loop containing nucleotide triphosphate hydrolases"/>
    <property type="match status" value="1"/>
</dbReference>
<evidence type="ECO:0000259" key="4">
    <source>
        <dbReference type="PROSITE" id="PS50893"/>
    </source>
</evidence>
<dbReference type="InterPro" id="IPR051782">
    <property type="entry name" value="ABC_Transporter_VariousFunc"/>
</dbReference>
<dbReference type="CDD" id="cd03230">
    <property type="entry name" value="ABC_DR_subfamily_A"/>
    <property type="match status" value="1"/>
</dbReference>
<proteinExistence type="predicted"/>
<dbReference type="SUPFAM" id="SSF52540">
    <property type="entry name" value="P-loop containing nucleoside triphosphate hydrolases"/>
    <property type="match status" value="1"/>
</dbReference>
<dbReference type="OrthoDB" id="9804819at2"/>
<gene>
    <name evidence="5" type="ORF">EJP77_09120</name>
</gene>
<reference evidence="5 6" key="1">
    <citation type="submission" date="2018-12" db="EMBL/GenBank/DDBJ databases">
        <authorList>
            <person name="Sun L."/>
            <person name="Chen Z."/>
        </authorList>
    </citation>
    <scope>NUCLEOTIDE SEQUENCE [LARGE SCALE GENOMIC DNA]</scope>
    <source>
        <strain evidence="5 6">3-5-3</strain>
    </source>
</reference>
<keyword evidence="2" id="KW-0547">Nucleotide-binding</keyword>
<dbReference type="Proteomes" id="UP000272464">
    <property type="component" value="Unassembled WGS sequence"/>
</dbReference>
<evidence type="ECO:0000313" key="5">
    <source>
        <dbReference type="EMBL" id="RUT31552.1"/>
    </source>
</evidence>